<proteinExistence type="predicted"/>
<feature type="region of interest" description="Disordered" evidence="1">
    <location>
        <begin position="1"/>
        <end position="55"/>
    </location>
</feature>
<dbReference type="Proteomes" id="UP000679611">
    <property type="component" value="Segment"/>
</dbReference>
<sequence>MANSVPRAPQRNLSVRPLQRPLVSGRPNDEPIGSNPDGVSTATGTAAPATEGAHSCAGCDWNHERQGRPPRWEVRSTGFYIWSSTWYRSRKRPKPGTEAWLLQRKKEREEKERCKWLECNEILPPSEDSETDSD</sequence>
<evidence type="ECO:0000313" key="3">
    <source>
        <dbReference type="Proteomes" id="UP000679611"/>
    </source>
</evidence>
<dbReference type="RefSeq" id="YP_010797950.1">
    <property type="nucleotide sequence ID" value="NC_076264.1"/>
</dbReference>
<organism evidence="2">
    <name type="scientific">Gyrovirus 11</name>
    <dbReference type="NCBI Taxonomy" id="2547963"/>
    <lineage>
        <taxon>Viruses</taxon>
        <taxon>Monodnaviria</taxon>
        <taxon>Shotokuvirae</taxon>
        <taxon>Commensaviricota</taxon>
        <taxon>Cardeaviricetes</taxon>
        <taxon>Sanitavirales</taxon>
        <taxon>Anelloviridae</taxon>
        <taxon>Gyrovirus</taxon>
        <taxon>Gyrovirus myferr1</taxon>
    </lineage>
</organism>
<dbReference type="KEGG" id="vg:80535960"/>
<accession>A0A482D407</accession>
<dbReference type="EMBL" id="MH638372">
    <property type="protein sequence ID" value="QBM01055.1"/>
    <property type="molecule type" value="Genomic_DNA"/>
</dbReference>
<reference evidence="2" key="1">
    <citation type="submission" date="2018-07" db="EMBL/GenBank/DDBJ databases">
        <title>A novel gyrovirus found in passerines from a remote rainforest in French Guiana shows unusual genomic features.</title>
        <authorList>
            <person name="Truchado D.A."/>
            <person name="Gomez-Lucia E."/>
            <person name="Domenech A."/>
            <person name="Diaz-Piqueras J.M."/>
            <person name="Perez-Tris J."/>
            <person name="Schmidt-Chanasit J."/>
            <person name="Cadar D."/>
            <person name="Benitez L."/>
        </authorList>
    </citation>
    <scope>NUCLEOTIDE SEQUENCE</scope>
</reference>
<feature type="compositionally biased region" description="Low complexity" evidence="1">
    <location>
        <begin position="41"/>
        <end position="53"/>
    </location>
</feature>
<evidence type="ECO:0000256" key="1">
    <source>
        <dbReference type="SAM" id="MobiDB-lite"/>
    </source>
</evidence>
<name>A0A482D407_9VIRU</name>
<keyword evidence="3" id="KW-1185">Reference proteome</keyword>
<protein>
    <submittedName>
        <fullName evidence="2">VP3</fullName>
    </submittedName>
</protein>
<dbReference type="GeneID" id="80535960"/>
<evidence type="ECO:0000313" key="2">
    <source>
        <dbReference type="EMBL" id="QBM01055.1"/>
    </source>
</evidence>